<accession>A0A7R9QGH5</accession>
<organism evidence="1">
    <name type="scientific">Oppiella nova</name>
    <dbReference type="NCBI Taxonomy" id="334625"/>
    <lineage>
        <taxon>Eukaryota</taxon>
        <taxon>Metazoa</taxon>
        <taxon>Ecdysozoa</taxon>
        <taxon>Arthropoda</taxon>
        <taxon>Chelicerata</taxon>
        <taxon>Arachnida</taxon>
        <taxon>Acari</taxon>
        <taxon>Acariformes</taxon>
        <taxon>Sarcoptiformes</taxon>
        <taxon>Oribatida</taxon>
        <taxon>Brachypylina</taxon>
        <taxon>Oppioidea</taxon>
        <taxon>Oppiidae</taxon>
        <taxon>Oppiella</taxon>
    </lineage>
</organism>
<evidence type="ECO:0000313" key="1">
    <source>
        <dbReference type="EMBL" id="CAD7645026.1"/>
    </source>
</evidence>
<dbReference type="EMBL" id="OC916713">
    <property type="protein sequence ID" value="CAD7645026.1"/>
    <property type="molecule type" value="Genomic_DNA"/>
</dbReference>
<dbReference type="AlphaFoldDB" id="A0A7R9QGH5"/>
<dbReference type="Proteomes" id="UP000728032">
    <property type="component" value="Unassembled WGS sequence"/>
</dbReference>
<evidence type="ECO:0000313" key="2">
    <source>
        <dbReference type="Proteomes" id="UP000728032"/>
    </source>
</evidence>
<name>A0A7R9QGH5_9ACAR</name>
<proteinExistence type="predicted"/>
<dbReference type="EMBL" id="CAJPVJ010001888">
    <property type="protein sequence ID" value="CAG2165449.1"/>
    <property type="molecule type" value="Genomic_DNA"/>
</dbReference>
<sequence>MSRTFTANDVQKIRLEKLMKNPDKPID</sequence>
<feature type="non-terminal residue" evidence="1">
    <location>
        <position position="1"/>
    </location>
</feature>
<keyword evidence="2" id="KW-1185">Reference proteome</keyword>
<protein>
    <submittedName>
        <fullName evidence="1">Uncharacterized protein</fullName>
    </submittedName>
</protein>
<gene>
    <name evidence="1" type="ORF">ONB1V03_LOCUS4991</name>
</gene>
<reference evidence="1" key="1">
    <citation type="submission" date="2020-11" db="EMBL/GenBank/DDBJ databases">
        <authorList>
            <person name="Tran Van P."/>
        </authorList>
    </citation>
    <scope>NUCLEOTIDE SEQUENCE</scope>
</reference>